<sequence length="112" mass="11886">MTAITTIIYPVKNLSEAKTLYGALLGVDPYADAPYYVGYKVGNQDIGLDPNGHQHGMTGPVCYVNVSDLQAQLKALLDAGATLVQDVRDVGGKLIASVRDHDSNPIGLMQAL</sequence>
<proteinExistence type="predicted"/>
<dbReference type="SUPFAM" id="SSF54593">
    <property type="entry name" value="Glyoxalase/Bleomycin resistance protein/Dihydroxybiphenyl dioxygenase"/>
    <property type="match status" value="1"/>
</dbReference>
<protein>
    <submittedName>
        <fullName evidence="2">Glyoxalase</fullName>
    </submittedName>
</protein>
<comment type="caution">
    <text evidence="2">The sequence shown here is derived from an EMBL/GenBank/DDBJ whole genome shotgun (WGS) entry which is preliminary data.</text>
</comment>
<gene>
    <name evidence="2" type="ORF">GCM10008938_23240</name>
</gene>
<dbReference type="InterPro" id="IPR004360">
    <property type="entry name" value="Glyas_Fos-R_dOase_dom"/>
</dbReference>
<dbReference type="RefSeq" id="WP_189002852.1">
    <property type="nucleotide sequence ID" value="NZ_BMOD01000007.1"/>
</dbReference>
<name>A0ABQ2CZN6_9DEIO</name>
<evidence type="ECO:0000313" key="3">
    <source>
        <dbReference type="Proteomes" id="UP000632222"/>
    </source>
</evidence>
<reference evidence="3" key="1">
    <citation type="journal article" date="2019" name="Int. J. Syst. Evol. Microbiol.">
        <title>The Global Catalogue of Microorganisms (GCM) 10K type strain sequencing project: providing services to taxonomists for standard genome sequencing and annotation.</title>
        <authorList>
            <consortium name="The Broad Institute Genomics Platform"/>
            <consortium name="The Broad Institute Genome Sequencing Center for Infectious Disease"/>
            <person name="Wu L."/>
            <person name="Ma J."/>
        </authorList>
    </citation>
    <scope>NUCLEOTIDE SEQUENCE [LARGE SCALE GENOMIC DNA]</scope>
    <source>
        <strain evidence="3">JCM 14370</strain>
    </source>
</reference>
<keyword evidence="3" id="KW-1185">Reference proteome</keyword>
<dbReference type="InterPro" id="IPR029068">
    <property type="entry name" value="Glyas_Bleomycin-R_OHBP_Dase"/>
</dbReference>
<evidence type="ECO:0000259" key="1">
    <source>
        <dbReference type="Pfam" id="PF00903"/>
    </source>
</evidence>
<organism evidence="2 3">
    <name type="scientific">Deinococcus roseus</name>
    <dbReference type="NCBI Taxonomy" id="392414"/>
    <lineage>
        <taxon>Bacteria</taxon>
        <taxon>Thermotogati</taxon>
        <taxon>Deinococcota</taxon>
        <taxon>Deinococci</taxon>
        <taxon>Deinococcales</taxon>
        <taxon>Deinococcaceae</taxon>
        <taxon>Deinococcus</taxon>
    </lineage>
</organism>
<accession>A0ABQ2CZN6</accession>
<dbReference type="EMBL" id="BMOD01000007">
    <property type="protein sequence ID" value="GGJ36480.1"/>
    <property type="molecule type" value="Genomic_DNA"/>
</dbReference>
<feature type="domain" description="Glyoxalase/fosfomycin resistance/dioxygenase" evidence="1">
    <location>
        <begin position="6"/>
        <end position="106"/>
    </location>
</feature>
<evidence type="ECO:0000313" key="2">
    <source>
        <dbReference type="EMBL" id="GGJ36480.1"/>
    </source>
</evidence>
<dbReference type="Gene3D" id="3.10.180.10">
    <property type="entry name" value="2,3-Dihydroxybiphenyl 1,2-Dioxygenase, domain 1"/>
    <property type="match status" value="1"/>
</dbReference>
<dbReference type="Pfam" id="PF00903">
    <property type="entry name" value="Glyoxalase"/>
    <property type="match status" value="1"/>
</dbReference>
<dbReference type="Proteomes" id="UP000632222">
    <property type="component" value="Unassembled WGS sequence"/>
</dbReference>